<dbReference type="EMBL" id="NAJP01000079">
    <property type="protein sequence ID" value="TKA34540.1"/>
    <property type="molecule type" value="Genomic_DNA"/>
</dbReference>
<dbReference type="PANTHER" id="PTHR42085">
    <property type="entry name" value="F-BOX DOMAIN-CONTAINING PROTEIN"/>
    <property type="match status" value="1"/>
</dbReference>
<organism evidence="2 3">
    <name type="scientific">Friedmanniomyces endolithicus</name>
    <dbReference type="NCBI Taxonomy" id="329885"/>
    <lineage>
        <taxon>Eukaryota</taxon>
        <taxon>Fungi</taxon>
        <taxon>Dikarya</taxon>
        <taxon>Ascomycota</taxon>
        <taxon>Pezizomycotina</taxon>
        <taxon>Dothideomycetes</taxon>
        <taxon>Dothideomycetidae</taxon>
        <taxon>Mycosphaerellales</taxon>
        <taxon>Teratosphaeriaceae</taxon>
        <taxon>Friedmanniomyces</taxon>
    </lineage>
</organism>
<accession>A0A4U0UG24</accession>
<proteinExistence type="predicted"/>
<sequence>MSYAQLSDPHQYHESVLSTRSLSFLSTADAFGLSGRSRSGSLTQPTRRSTMHDDSEHGEDLIMANTEPARDTDPSDMSEPPSSVAHSHLFALPRELRDKIYAYCLTAQDDLSIEWPRLAGTNIAYSLEPQLLRACRIIYDEAGPLLYSLNTLTFHHPSDANMFVRAFASASLSRRYIANLALHLKSADTRLWMPYLTSTDAHRSLKADFPYLRELGVRYRSNRWNHSHGVDVNLKDWRDDSRLDEIIDGLRHIYHPPPPPRTLQDDAASRGDGEGAKPVNEMNAQEFMRFVDTRRPGEDMAFKRQLLELHKAHAPNAMKLDPPTTKVVCACRVHSTHFAQLTTPPADSNSGLRPHRARPAAPMLATIANLELTREVPSAPVVEGEPFRGFTAIDFLTMPVRRLEDPDLGTAKVARTPFADRQKILIALEIHCLDSRSQSRDRR</sequence>
<feature type="compositionally biased region" description="Basic and acidic residues" evidence="1">
    <location>
        <begin position="263"/>
        <end position="275"/>
    </location>
</feature>
<feature type="region of interest" description="Disordered" evidence="1">
    <location>
        <begin position="254"/>
        <end position="278"/>
    </location>
</feature>
<comment type="caution">
    <text evidence="2">The sequence shown here is derived from an EMBL/GenBank/DDBJ whole genome shotgun (WGS) entry which is preliminary data.</text>
</comment>
<dbReference type="AlphaFoldDB" id="A0A4U0UG24"/>
<dbReference type="Proteomes" id="UP000310066">
    <property type="component" value="Unassembled WGS sequence"/>
</dbReference>
<dbReference type="InterPro" id="IPR038883">
    <property type="entry name" value="AN11006-like"/>
</dbReference>
<feature type="region of interest" description="Disordered" evidence="1">
    <location>
        <begin position="35"/>
        <end position="59"/>
    </location>
</feature>
<dbReference type="PANTHER" id="PTHR42085:SF1">
    <property type="entry name" value="F-BOX DOMAIN-CONTAINING PROTEIN"/>
    <property type="match status" value="1"/>
</dbReference>
<evidence type="ECO:0000313" key="3">
    <source>
        <dbReference type="Proteomes" id="UP000310066"/>
    </source>
</evidence>
<evidence type="ECO:0000256" key="1">
    <source>
        <dbReference type="SAM" id="MobiDB-lite"/>
    </source>
</evidence>
<evidence type="ECO:0000313" key="2">
    <source>
        <dbReference type="EMBL" id="TKA34540.1"/>
    </source>
</evidence>
<name>A0A4U0UG24_9PEZI</name>
<feature type="compositionally biased region" description="Basic and acidic residues" evidence="1">
    <location>
        <begin position="50"/>
        <end position="59"/>
    </location>
</feature>
<protein>
    <submittedName>
        <fullName evidence="2">Uncharacterized protein</fullName>
    </submittedName>
</protein>
<dbReference type="OrthoDB" id="62952at2759"/>
<reference evidence="2 3" key="1">
    <citation type="submission" date="2017-03" db="EMBL/GenBank/DDBJ databases">
        <title>Genomes of endolithic fungi from Antarctica.</title>
        <authorList>
            <person name="Coleine C."/>
            <person name="Masonjones S."/>
            <person name="Stajich J.E."/>
        </authorList>
    </citation>
    <scope>NUCLEOTIDE SEQUENCE [LARGE SCALE GENOMIC DNA]</scope>
    <source>
        <strain evidence="2 3">CCFEE 5311</strain>
    </source>
</reference>
<gene>
    <name evidence="2" type="ORF">B0A54_13595</name>
</gene>